<protein>
    <recommendedName>
        <fullName evidence="2">NACHT domain-containing protein</fullName>
    </recommendedName>
</protein>
<dbReference type="SUPFAM" id="SSF52540">
    <property type="entry name" value="P-loop containing nucleoside triphosphate hydrolases"/>
    <property type="match status" value="1"/>
</dbReference>
<organism evidence="3 4">
    <name type="scientific">Paractinoplanes rishiriensis</name>
    <dbReference type="NCBI Taxonomy" id="1050105"/>
    <lineage>
        <taxon>Bacteria</taxon>
        <taxon>Bacillati</taxon>
        <taxon>Actinomycetota</taxon>
        <taxon>Actinomycetes</taxon>
        <taxon>Micromonosporales</taxon>
        <taxon>Micromonosporaceae</taxon>
        <taxon>Paractinoplanes</taxon>
    </lineage>
</organism>
<dbReference type="Proteomes" id="UP000636960">
    <property type="component" value="Unassembled WGS sequence"/>
</dbReference>
<dbReference type="PANTHER" id="PTHR46844:SF1">
    <property type="entry name" value="SLR5058 PROTEIN"/>
    <property type="match status" value="1"/>
</dbReference>
<feature type="domain" description="NACHT" evidence="2">
    <location>
        <begin position="259"/>
        <end position="355"/>
    </location>
</feature>
<dbReference type="EMBL" id="BOMV01000071">
    <property type="protein sequence ID" value="GIE99251.1"/>
    <property type="molecule type" value="Genomic_DNA"/>
</dbReference>
<dbReference type="InterPro" id="IPR007111">
    <property type="entry name" value="NACHT_NTPase"/>
</dbReference>
<dbReference type="InterPro" id="IPR027417">
    <property type="entry name" value="P-loop_NTPase"/>
</dbReference>
<keyword evidence="4" id="KW-1185">Reference proteome</keyword>
<feature type="compositionally biased region" description="Basic and acidic residues" evidence="1">
    <location>
        <begin position="12"/>
        <end position="30"/>
    </location>
</feature>
<evidence type="ECO:0000256" key="1">
    <source>
        <dbReference type="SAM" id="MobiDB-lite"/>
    </source>
</evidence>
<evidence type="ECO:0000313" key="4">
    <source>
        <dbReference type="Proteomes" id="UP000636960"/>
    </source>
</evidence>
<evidence type="ECO:0000313" key="3">
    <source>
        <dbReference type="EMBL" id="GIE99251.1"/>
    </source>
</evidence>
<proteinExistence type="predicted"/>
<name>A0A919K9T4_9ACTN</name>
<dbReference type="PROSITE" id="PS50837">
    <property type="entry name" value="NACHT"/>
    <property type="match status" value="1"/>
</dbReference>
<reference evidence="3" key="1">
    <citation type="submission" date="2021-01" db="EMBL/GenBank/DDBJ databases">
        <title>Whole genome shotgun sequence of Actinoplanes rishiriensis NBRC 108556.</title>
        <authorList>
            <person name="Komaki H."/>
            <person name="Tamura T."/>
        </authorList>
    </citation>
    <scope>NUCLEOTIDE SEQUENCE</scope>
    <source>
        <strain evidence="3">NBRC 108556</strain>
    </source>
</reference>
<dbReference type="AlphaFoldDB" id="A0A919K9T4"/>
<sequence>MEGSARGPCDAQSHRRPDRRGDKGFGSRARKVDPAIRAELEQRAVGDPRKFLVSILSELESVSPDDSLLIGRFLRTPEFRSFARSIAVASMVRDPDLQHGGFVEKLSALLVLAESLPREPANRYARLLVETISTGSREALTILSNKDSAEYELVLRQAEAEHGRTLGAREHSQILNQMDSHQYAATLEFVDEYCRIAYAASGELVPAYFDTQRRVPIGALHVAPTFAMIDSTSQPLWSQLRSPTDTETTDLPGLIGRSYRVVVLGDPGAGKSTLAQRILHDLTAPLDDNAAIGRVPFVVTLRRYDEKKRHRGYSLIQYIEASLNENFHLSAPAGAIEYLFTTGRAIAVLDGLDELLETHLRREMVEAVENFGQKYSSAEMIVTSRKIGYPEAPLKTDVFKVAVLEEFDEYNVAEYAQKWFRLDDRLPRSERARITAAFIEESESVADIRSNPLMLGLLCNVYRGERSIPRNRAELYDQCARMLFEKWDASRGIGTANILRSDARAALQVAAASMFGASSRAEGLAENELVTLIADSWHGSRYESQEEARDAARSLLASWRGRAWVLTDVGLDVRGDSRYKFAHQTFLEYFAAEHIVRCNPTPDELWAVLEPHIARTEWEIVAQLAVQMSAQHNSRAADRIYDLVLTACHKTGRQEAHALLRFALEYCDVFLPSLDRVRRTVAAALDIYLAAPGTTVPAGSESSPVDDSLQLLKIAAGLREERISRVAIEEISVRCTQRLAAAEDRVARRALLVLGSRREFESLLEVEPGSLGEVDWHALKPVWGDRLVTWVRSSEEVALTAYENRLINGRSVTELVPLSALLEAAPRFGLKFPWRSPAVILFLRRYLTEFGPAWPSNNAARDMHQLGTTFGLLRSPFIPPSFHDHSGTSDLVIRQCTLGSPDWDEFVALRDQARQAIPFPAPTGPAAYSAAVILGSIIETERWDRKLSASPDVGSFLQLGPVQALEPLFVSRISNVAVRHVDRALRQFPFTTDQHRILAAWAAGDFDFVVRRRA</sequence>
<dbReference type="Pfam" id="PF05729">
    <property type="entry name" value="NACHT"/>
    <property type="match status" value="1"/>
</dbReference>
<gene>
    <name evidence="3" type="ORF">Ari01nite_67160</name>
</gene>
<feature type="region of interest" description="Disordered" evidence="1">
    <location>
        <begin position="1"/>
        <end position="30"/>
    </location>
</feature>
<accession>A0A919K9T4</accession>
<dbReference type="Gene3D" id="3.40.50.300">
    <property type="entry name" value="P-loop containing nucleotide triphosphate hydrolases"/>
    <property type="match status" value="1"/>
</dbReference>
<evidence type="ECO:0000259" key="2">
    <source>
        <dbReference type="PROSITE" id="PS50837"/>
    </source>
</evidence>
<comment type="caution">
    <text evidence="3">The sequence shown here is derived from an EMBL/GenBank/DDBJ whole genome shotgun (WGS) entry which is preliminary data.</text>
</comment>
<dbReference type="PANTHER" id="PTHR46844">
    <property type="entry name" value="SLR5058 PROTEIN"/>
    <property type="match status" value="1"/>
</dbReference>